<sequence>RLPGKDRREVLKILKKEVRKRSGRSRTNKSVEVVHQDRSGSDSSVASVNKDWEHWVVLHRNEKVAVEDVWGIGKARHEFTMGAVV</sequence>
<evidence type="ECO:0008006" key="4">
    <source>
        <dbReference type="Google" id="ProtNLM"/>
    </source>
</evidence>
<proteinExistence type="predicted"/>
<organism evidence="2 3">
    <name type="scientific">Trifolium medium</name>
    <dbReference type="NCBI Taxonomy" id="97028"/>
    <lineage>
        <taxon>Eukaryota</taxon>
        <taxon>Viridiplantae</taxon>
        <taxon>Streptophyta</taxon>
        <taxon>Embryophyta</taxon>
        <taxon>Tracheophyta</taxon>
        <taxon>Spermatophyta</taxon>
        <taxon>Magnoliopsida</taxon>
        <taxon>eudicotyledons</taxon>
        <taxon>Gunneridae</taxon>
        <taxon>Pentapetalae</taxon>
        <taxon>rosids</taxon>
        <taxon>fabids</taxon>
        <taxon>Fabales</taxon>
        <taxon>Fabaceae</taxon>
        <taxon>Papilionoideae</taxon>
        <taxon>50 kb inversion clade</taxon>
        <taxon>NPAAA clade</taxon>
        <taxon>Hologalegina</taxon>
        <taxon>IRL clade</taxon>
        <taxon>Trifolieae</taxon>
        <taxon>Trifolium</taxon>
    </lineage>
</organism>
<comment type="caution">
    <text evidence="2">The sequence shown here is derived from an EMBL/GenBank/DDBJ whole genome shotgun (WGS) entry which is preliminary data.</text>
</comment>
<dbReference type="EMBL" id="LXQA010127299">
    <property type="protein sequence ID" value="MCI21881.1"/>
    <property type="molecule type" value="Genomic_DNA"/>
</dbReference>
<dbReference type="AlphaFoldDB" id="A0A392QC35"/>
<evidence type="ECO:0000313" key="2">
    <source>
        <dbReference type="EMBL" id="MCI21881.1"/>
    </source>
</evidence>
<keyword evidence="3" id="KW-1185">Reference proteome</keyword>
<dbReference type="Proteomes" id="UP000265520">
    <property type="component" value="Unassembled WGS sequence"/>
</dbReference>
<evidence type="ECO:0000256" key="1">
    <source>
        <dbReference type="SAM" id="MobiDB-lite"/>
    </source>
</evidence>
<feature type="non-terminal residue" evidence="2">
    <location>
        <position position="1"/>
    </location>
</feature>
<evidence type="ECO:0000313" key="3">
    <source>
        <dbReference type="Proteomes" id="UP000265520"/>
    </source>
</evidence>
<feature type="non-terminal residue" evidence="2">
    <location>
        <position position="85"/>
    </location>
</feature>
<name>A0A392QC35_9FABA</name>
<protein>
    <recommendedName>
        <fullName evidence="4">Sulfate transporter</fullName>
    </recommendedName>
</protein>
<accession>A0A392QC35</accession>
<reference evidence="2 3" key="1">
    <citation type="journal article" date="2018" name="Front. Plant Sci.">
        <title>Red Clover (Trifolium pratense) and Zigzag Clover (T. medium) - A Picture of Genomic Similarities and Differences.</title>
        <authorList>
            <person name="Dluhosova J."/>
            <person name="Istvanek J."/>
            <person name="Nedelnik J."/>
            <person name="Repkova J."/>
        </authorList>
    </citation>
    <scope>NUCLEOTIDE SEQUENCE [LARGE SCALE GENOMIC DNA]</scope>
    <source>
        <strain evidence="3">cv. 10/8</strain>
        <tissue evidence="2">Leaf</tissue>
    </source>
</reference>
<feature type="region of interest" description="Disordered" evidence="1">
    <location>
        <begin position="19"/>
        <end position="45"/>
    </location>
</feature>